<feature type="transmembrane region" description="Helical" evidence="8">
    <location>
        <begin position="280"/>
        <end position="306"/>
    </location>
</feature>
<feature type="transmembrane region" description="Helical" evidence="8">
    <location>
        <begin position="367"/>
        <end position="395"/>
    </location>
</feature>
<dbReference type="GO" id="GO:0005886">
    <property type="term" value="C:plasma membrane"/>
    <property type="evidence" value="ECO:0007669"/>
    <property type="project" value="UniProtKB-SubCell"/>
</dbReference>
<evidence type="ECO:0000256" key="5">
    <source>
        <dbReference type="ARBA" id="ARBA00023136"/>
    </source>
</evidence>
<evidence type="ECO:0000256" key="6">
    <source>
        <dbReference type="RuleBase" id="RU004057"/>
    </source>
</evidence>
<dbReference type="InterPro" id="IPR050790">
    <property type="entry name" value="ExbB/TolQ_transport"/>
</dbReference>
<keyword evidence="9" id="KW-0732">Signal</keyword>
<dbReference type="InterPro" id="IPR017270">
    <property type="entry name" value="MotA/TolQ/ExbB-rel"/>
</dbReference>
<dbReference type="Pfam" id="PF01618">
    <property type="entry name" value="MotA_ExbB"/>
    <property type="match status" value="1"/>
</dbReference>
<name>A0A5S9MUG7_9GAMM</name>
<dbReference type="Proteomes" id="UP000434580">
    <property type="component" value="Unassembled WGS sequence"/>
</dbReference>
<reference evidence="11 12" key="1">
    <citation type="submission" date="2019-11" db="EMBL/GenBank/DDBJ databases">
        <authorList>
            <person name="Holert J."/>
        </authorList>
    </citation>
    <scope>NUCLEOTIDE SEQUENCE [LARGE SCALE GENOMIC DNA]</scope>
    <source>
        <strain evidence="11">BC5_2</strain>
    </source>
</reference>
<dbReference type="OrthoDB" id="4045at2"/>
<evidence type="ECO:0000256" key="7">
    <source>
        <dbReference type="SAM" id="Coils"/>
    </source>
</evidence>
<comment type="similarity">
    <text evidence="6">Belongs to the exbB/tolQ family.</text>
</comment>
<gene>
    <name evidence="11" type="primary">exbB_2</name>
    <name evidence="11" type="ORF">DPBNPPHM_00173</name>
</gene>
<evidence type="ECO:0000256" key="4">
    <source>
        <dbReference type="ARBA" id="ARBA00022989"/>
    </source>
</evidence>
<comment type="subcellular location">
    <subcellularLocation>
        <location evidence="1">Cell membrane</location>
        <topology evidence="1">Multi-pass membrane protein</topology>
    </subcellularLocation>
    <subcellularLocation>
        <location evidence="6">Membrane</location>
        <topology evidence="6">Multi-pass membrane protein</topology>
    </subcellularLocation>
</comment>
<evidence type="ECO:0000256" key="3">
    <source>
        <dbReference type="ARBA" id="ARBA00022692"/>
    </source>
</evidence>
<dbReference type="PIRSF" id="PIRSF037714">
    <property type="entry name" value="TolR"/>
    <property type="match status" value="1"/>
</dbReference>
<evidence type="ECO:0000256" key="2">
    <source>
        <dbReference type="ARBA" id="ARBA00022475"/>
    </source>
</evidence>
<dbReference type="PANTHER" id="PTHR30625:SF11">
    <property type="entry name" value="MOTA_TOLQ_EXBB PROTON CHANNEL DOMAIN-CONTAINING PROTEIN"/>
    <property type="match status" value="1"/>
</dbReference>
<proteinExistence type="inferred from homology"/>
<keyword evidence="5 8" id="KW-0472">Membrane</keyword>
<evidence type="ECO:0000313" key="11">
    <source>
        <dbReference type="EMBL" id="CAA0079769.1"/>
    </source>
</evidence>
<dbReference type="PANTHER" id="PTHR30625">
    <property type="entry name" value="PROTEIN TOLQ"/>
    <property type="match status" value="1"/>
</dbReference>
<organism evidence="11 12">
    <name type="scientific">BD1-7 clade bacterium</name>
    <dbReference type="NCBI Taxonomy" id="2029982"/>
    <lineage>
        <taxon>Bacteria</taxon>
        <taxon>Pseudomonadati</taxon>
        <taxon>Pseudomonadota</taxon>
        <taxon>Gammaproteobacteria</taxon>
        <taxon>Cellvibrionales</taxon>
        <taxon>Spongiibacteraceae</taxon>
        <taxon>BD1-7 clade</taxon>
    </lineage>
</organism>
<sequence length="455" mass="48579">MKSLLNIASSVVLGASLLLPVAAQAQQQAVSLDELLKKVESGRIQESKENRQREKAFAADKSQQAKLLANVKAELAQQEKRSAELDKLFEENDKKIAEAEKRLHERMGTLGELFGHITSAAGDTRGNFENSLVSIDHPGREKFLDNLVKVTSEGTELPSIEQIEGLWFELQREMTEQGQIVRLTADVARGEGTQQEGIVRIGTFNAITDKGEYLKYEAGRLSVLPRQPSGKYVSEAGALAGLQSGFTKVGIDPTGPSGGSLLSALIDTPTIVERWHQGGLVGYVISGIGVLAILLAIFRLIVLSAVSGKVRSQLKSDTPNENNPLGRVLAAAQSNKDADVETMELKLNEAILKELPKLTSGESLLKIIAAVAPLLGLLGTVTGMILTFQAITIYGAGDPKAMAGGISSALITTVLGLIVAIPTILMHTIVAGRSKHIIHVLEEQAAGIVAEHQEG</sequence>
<keyword evidence="7" id="KW-0175">Coiled coil</keyword>
<feature type="signal peptide" evidence="9">
    <location>
        <begin position="1"/>
        <end position="25"/>
    </location>
</feature>
<dbReference type="InterPro" id="IPR002898">
    <property type="entry name" value="MotA_ExbB_proton_chnl"/>
</dbReference>
<evidence type="ECO:0000256" key="8">
    <source>
        <dbReference type="SAM" id="Phobius"/>
    </source>
</evidence>
<feature type="chain" id="PRO_5030137892" evidence="9">
    <location>
        <begin position="26"/>
        <end position="455"/>
    </location>
</feature>
<keyword evidence="3 8" id="KW-0812">Transmembrane</keyword>
<dbReference type="GO" id="GO:0017038">
    <property type="term" value="P:protein import"/>
    <property type="evidence" value="ECO:0007669"/>
    <property type="project" value="TreeGrafter"/>
</dbReference>
<protein>
    <submittedName>
        <fullName evidence="11">Biopolymer transport protein ExbB</fullName>
    </submittedName>
</protein>
<keyword evidence="6" id="KW-0653">Protein transport</keyword>
<evidence type="ECO:0000313" key="12">
    <source>
        <dbReference type="Proteomes" id="UP000434580"/>
    </source>
</evidence>
<feature type="domain" description="MotA/TolQ/ExbB proton channel" evidence="10">
    <location>
        <begin position="321"/>
        <end position="442"/>
    </location>
</feature>
<dbReference type="AlphaFoldDB" id="A0A5S9MUG7"/>
<feature type="coiled-coil region" evidence="7">
    <location>
        <begin position="61"/>
        <end position="88"/>
    </location>
</feature>
<evidence type="ECO:0000259" key="10">
    <source>
        <dbReference type="Pfam" id="PF01618"/>
    </source>
</evidence>
<evidence type="ECO:0000256" key="9">
    <source>
        <dbReference type="SAM" id="SignalP"/>
    </source>
</evidence>
<keyword evidence="4 8" id="KW-1133">Transmembrane helix</keyword>
<keyword evidence="2" id="KW-1003">Cell membrane</keyword>
<dbReference type="EMBL" id="CACSII010000001">
    <property type="protein sequence ID" value="CAA0079769.1"/>
    <property type="molecule type" value="Genomic_DNA"/>
</dbReference>
<evidence type="ECO:0000256" key="1">
    <source>
        <dbReference type="ARBA" id="ARBA00004651"/>
    </source>
</evidence>
<accession>A0A5S9MUG7</accession>
<feature type="transmembrane region" description="Helical" evidence="8">
    <location>
        <begin position="401"/>
        <end position="425"/>
    </location>
</feature>
<keyword evidence="6" id="KW-0813">Transport</keyword>